<dbReference type="HOGENOM" id="CLU_2164668_0_0_1"/>
<gene>
    <name evidence="2" type="ORF">IscW_ISCW021106</name>
</gene>
<feature type="region of interest" description="Disordered" evidence="1">
    <location>
        <begin position="1"/>
        <end position="112"/>
    </location>
</feature>
<dbReference type="PaxDb" id="6945-B7Q7M1"/>
<evidence type="ECO:0000256" key="1">
    <source>
        <dbReference type="SAM" id="MobiDB-lite"/>
    </source>
</evidence>
<dbReference type="VEuPathDB" id="VectorBase:ISCW021106"/>
<evidence type="ECO:0000313" key="2">
    <source>
        <dbReference type="EMBL" id="EEC14843.1"/>
    </source>
</evidence>
<feature type="compositionally biased region" description="Gly residues" evidence="1">
    <location>
        <begin position="86"/>
        <end position="95"/>
    </location>
</feature>
<feature type="compositionally biased region" description="Low complexity" evidence="1">
    <location>
        <begin position="69"/>
        <end position="79"/>
    </location>
</feature>
<protein>
    <submittedName>
        <fullName evidence="2">Uncharacterized protein</fullName>
    </submittedName>
</protein>
<dbReference type="EMBL" id="DS876604">
    <property type="protein sequence ID" value="EEC14843.1"/>
    <property type="molecule type" value="Genomic_DNA"/>
</dbReference>
<organism>
    <name type="scientific">Ixodes scapularis</name>
    <name type="common">Black-legged tick</name>
    <name type="synonym">Deer tick</name>
    <dbReference type="NCBI Taxonomy" id="6945"/>
    <lineage>
        <taxon>Eukaryota</taxon>
        <taxon>Metazoa</taxon>
        <taxon>Ecdysozoa</taxon>
        <taxon>Arthropoda</taxon>
        <taxon>Chelicerata</taxon>
        <taxon>Arachnida</taxon>
        <taxon>Acari</taxon>
        <taxon>Parasitiformes</taxon>
        <taxon>Ixodida</taxon>
        <taxon>Ixodoidea</taxon>
        <taxon>Ixodidae</taxon>
        <taxon>Ixodinae</taxon>
        <taxon>Ixodes</taxon>
    </lineage>
</organism>
<feature type="compositionally biased region" description="Low complexity" evidence="1">
    <location>
        <begin position="41"/>
        <end position="51"/>
    </location>
</feature>
<feature type="compositionally biased region" description="Pro residues" evidence="1">
    <location>
        <begin position="1"/>
        <end position="21"/>
    </location>
</feature>
<name>B7Q7M1_IXOSC</name>
<dbReference type="AlphaFoldDB" id="B7Q7M1"/>
<reference evidence="2" key="1">
    <citation type="submission" date="2008-03" db="EMBL/GenBank/DDBJ databases">
        <title>Annotation of Ixodes scapularis.</title>
        <authorList>
            <consortium name="Ixodes scapularis Genome Project Consortium"/>
            <person name="Caler E."/>
            <person name="Hannick L.I."/>
            <person name="Bidwell S."/>
            <person name="Joardar V."/>
            <person name="Thiagarajan M."/>
            <person name="Amedeo P."/>
            <person name="Galinsky K.J."/>
            <person name="Schobel S."/>
            <person name="Inman J."/>
            <person name="Hostetler J."/>
            <person name="Miller J."/>
            <person name="Hammond M."/>
            <person name="Megy K."/>
            <person name="Lawson D."/>
            <person name="Kodira C."/>
            <person name="Sutton G."/>
            <person name="Meyer J."/>
            <person name="Hill C.A."/>
            <person name="Birren B."/>
            <person name="Nene V."/>
            <person name="Collins F."/>
            <person name="Alarcon-Chaidez F."/>
            <person name="Wikel S."/>
            <person name="Strausberg R."/>
        </authorList>
    </citation>
    <scope>NUCLEOTIDE SEQUENCE [LARGE SCALE GENOMIC DNA]</scope>
    <source>
        <strain evidence="2">Wikel colony</strain>
    </source>
</reference>
<accession>B7Q7M1</accession>
<feature type="non-terminal residue" evidence="2">
    <location>
        <position position="1"/>
    </location>
</feature>
<proteinExistence type="predicted"/>
<feature type="non-terminal residue" evidence="2">
    <location>
        <position position="112"/>
    </location>
</feature>
<sequence>CRAPSTPPPPSPLPLSTPVPTAPADVARCRSKSANPESIIHSSRTATASRSASHRTHGLRQPESSKRASPSFLSSLLSFGKEPSGRRGGGGGKGGKYPTASRPSLDGARSWL</sequence>